<dbReference type="EMBL" id="LXQA010505731">
    <property type="protein sequence ID" value="MCI56026.1"/>
    <property type="molecule type" value="Genomic_DNA"/>
</dbReference>
<keyword evidence="3" id="KW-1185">Reference proteome</keyword>
<dbReference type="AlphaFoldDB" id="A0A392T778"/>
<protein>
    <submittedName>
        <fullName evidence="2">Uncharacterized protein</fullName>
    </submittedName>
</protein>
<feature type="non-terminal residue" evidence="2">
    <location>
        <position position="1"/>
    </location>
</feature>
<proteinExistence type="predicted"/>
<comment type="caution">
    <text evidence="2">The sequence shown here is derived from an EMBL/GenBank/DDBJ whole genome shotgun (WGS) entry which is preliminary data.</text>
</comment>
<reference evidence="2 3" key="1">
    <citation type="journal article" date="2018" name="Front. Plant Sci.">
        <title>Red Clover (Trifolium pratense) and Zigzag Clover (T. medium) - A Picture of Genomic Similarities and Differences.</title>
        <authorList>
            <person name="Dluhosova J."/>
            <person name="Istvanek J."/>
            <person name="Nedelnik J."/>
            <person name="Repkova J."/>
        </authorList>
    </citation>
    <scope>NUCLEOTIDE SEQUENCE [LARGE SCALE GENOMIC DNA]</scope>
    <source>
        <strain evidence="3">cv. 10/8</strain>
        <tissue evidence="2">Leaf</tissue>
    </source>
</reference>
<accession>A0A392T778</accession>
<evidence type="ECO:0000313" key="2">
    <source>
        <dbReference type="EMBL" id="MCI56026.1"/>
    </source>
</evidence>
<evidence type="ECO:0000313" key="3">
    <source>
        <dbReference type="Proteomes" id="UP000265520"/>
    </source>
</evidence>
<name>A0A392T778_9FABA</name>
<evidence type="ECO:0000256" key="1">
    <source>
        <dbReference type="SAM" id="MobiDB-lite"/>
    </source>
</evidence>
<sequence>VDGLIRLMGGSDTGPINLGNTG</sequence>
<organism evidence="2 3">
    <name type="scientific">Trifolium medium</name>
    <dbReference type="NCBI Taxonomy" id="97028"/>
    <lineage>
        <taxon>Eukaryota</taxon>
        <taxon>Viridiplantae</taxon>
        <taxon>Streptophyta</taxon>
        <taxon>Embryophyta</taxon>
        <taxon>Tracheophyta</taxon>
        <taxon>Spermatophyta</taxon>
        <taxon>Magnoliopsida</taxon>
        <taxon>eudicotyledons</taxon>
        <taxon>Gunneridae</taxon>
        <taxon>Pentapetalae</taxon>
        <taxon>rosids</taxon>
        <taxon>fabids</taxon>
        <taxon>Fabales</taxon>
        <taxon>Fabaceae</taxon>
        <taxon>Papilionoideae</taxon>
        <taxon>50 kb inversion clade</taxon>
        <taxon>NPAAA clade</taxon>
        <taxon>Hologalegina</taxon>
        <taxon>IRL clade</taxon>
        <taxon>Trifolieae</taxon>
        <taxon>Trifolium</taxon>
    </lineage>
</organism>
<dbReference type="Proteomes" id="UP000265520">
    <property type="component" value="Unassembled WGS sequence"/>
</dbReference>
<feature type="region of interest" description="Disordered" evidence="1">
    <location>
        <begin position="1"/>
        <end position="22"/>
    </location>
</feature>